<reference evidence="9" key="1">
    <citation type="journal article" date="2021" name="Nat. Commun.">
        <title>Genetic determinants of endophytism in the Arabidopsis root mycobiome.</title>
        <authorList>
            <person name="Mesny F."/>
            <person name="Miyauchi S."/>
            <person name="Thiergart T."/>
            <person name="Pickel B."/>
            <person name="Atanasova L."/>
            <person name="Karlsson M."/>
            <person name="Huettel B."/>
            <person name="Barry K.W."/>
            <person name="Haridas S."/>
            <person name="Chen C."/>
            <person name="Bauer D."/>
            <person name="Andreopoulos W."/>
            <person name="Pangilinan J."/>
            <person name="LaButti K."/>
            <person name="Riley R."/>
            <person name="Lipzen A."/>
            <person name="Clum A."/>
            <person name="Drula E."/>
            <person name="Henrissat B."/>
            <person name="Kohler A."/>
            <person name="Grigoriev I.V."/>
            <person name="Martin F.M."/>
            <person name="Hacquard S."/>
        </authorList>
    </citation>
    <scope>NUCLEOTIDE SEQUENCE</scope>
    <source>
        <strain evidence="9">MPI-CAGE-AT-0021</strain>
    </source>
</reference>
<dbReference type="EMBL" id="JAGMUU010000023">
    <property type="protein sequence ID" value="KAH7126451.1"/>
    <property type="molecule type" value="Genomic_DNA"/>
</dbReference>
<keyword evidence="2" id="KW-0719">Serine esterase</keyword>
<dbReference type="InterPro" id="IPR029058">
    <property type="entry name" value="AB_hydrolase_fold"/>
</dbReference>
<dbReference type="PANTHER" id="PTHR33938">
    <property type="entry name" value="FERULOYL ESTERASE B-RELATED"/>
    <property type="match status" value="1"/>
</dbReference>
<dbReference type="AlphaFoldDB" id="A0A9P9IN56"/>
<dbReference type="GO" id="GO:0046872">
    <property type="term" value="F:metal ion binding"/>
    <property type="evidence" value="ECO:0007669"/>
    <property type="project" value="UniProtKB-KW"/>
</dbReference>
<keyword evidence="6" id="KW-0106">Calcium</keyword>
<evidence type="ECO:0000256" key="1">
    <source>
        <dbReference type="ARBA" id="ARBA00006249"/>
    </source>
</evidence>
<dbReference type="InterPro" id="IPR011118">
    <property type="entry name" value="Tannase/feruloyl_esterase"/>
</dbReference>
<name>A0A9P9IN56_9HYPO</name>
<dbReference type="SUPFAM" id="SSF53474">
    <property type="entry name" value="alpha/beta-Hydrolases"/>
    <property type="match status" value="1"/>
</dbReference>
<protein>
    <recommendedName>
        <fullName evidence="8">Carboxylic ester hydrolase</fullName>
        <ecNumber evidence="8">3.1.1.-</ecNumber>
    </recommendedName>
</protein>
<keyword evidence="7" id="KW-1015">Disulfide bond</keyword>
<accession>A0A9P9IN56</accession>
<dbReference type="Pfam" id="PF07519">
    <property type="entry name" value="Tannase"/>
    <property type="match status" value="1"/>
</dbReference>
<gene>
    <name evidence="9" type="ORF">B0J13DRAFT_588883</name>
</gene>
<evidence type="ECO:0000256" key="6">
    <source>
        <dbReference type="ARBA" id="ARBA00022837"/>
    </source>
</evidence>
<evidence type="ECO:0000313" key="9">
    <source>
        <dbReference type="EMBL" id="KAH7126451.1"/>
    </source>
</evidence>
<organism evidence="9 10">
    <name type="scientific">Dactylonectria estremocensis</name>
    <dbReference type="NCBI Taxonomy" id="1079267"/>
    <lineage>
        <taxon>Eukaryota</taxon>
        <taxon>Fungi</taxon>
        <taxon>Dikarya</taxon>
        <taxon>Ascomycota</taxon>
        <taxon>Pezizomycotina</taxon>
        <taxon>Sordariomycetes</taxon>
        <taxon>Hypocreomycetidae</taxon>
        <taxon>Hypocreales</taxon>
        <taxon>Nectriaceae</taxon>
        <taxon>Dactylonectria</taxon>
    </lineage>
</organism>
<evidence type="ECO:0000256" key="4">
    <source>
        <dbReference type="ARBA" id="ARBA00022729"/>
    </source>
</evidence>
<sequence length="394" mass="43486">MRANQHSPSARKLRGLVPHQQWLPNEAGFHPRIASPSAACSPSTFTNLRLYGAEILSLIVETVSNLARTMPSAYTFHHPTLSVKNASFCNVTLPISNWNERLHAVGGGRWVAGRSQLSEMVMIAALSQGYATVTADAGLGDAEDPSSWAAVFSSAYWPHLLMHQLGQYLHPCEFTNLAHAAIEDVDACHFDPFNVVGNTIECSERKQLVLGRAAVTVVKATWSGPRASDGRFLCCDAFFHVDTTTQEDLDNIYHMGVSEYNSMLGTTDLDFSAFRNAGGKLLIFHDLEDQIIPPRGTGRYYRSVAPRIPDVDNFYRHFEIPGLGHCFGGNNTTPRTSFELLRAWVENGTRPETVPVSFADASNQLFSRPLCPFPQKAHFGGGDPTKENRFSCRL</sequence>
<dbReference type="GO" id="GO:0030600">
    <property type="term" value="F:feruloyl esterase activity"/>
    <property type="evidence" value="ECO:0007669"/>
    <property type="project" value="UniProtKB-EC"/>
</dbReference>
<proteinExistence type="inferred from homology"/>
<keyword evidence="10" id="KW-1185">Reference proteome</keyword>
<dbReference type="OrthoDB" id="3039123at2759"/>
<evidence type="ECO:0000256" key="8">
    <source>
        <dbReference type="RuleBase" id="RU361238"/>
    </source>
</evidence>
<evidence type="ECO:0000256" key="2">
    <source>
        <dbReference type="ARBA" id="ARBA00022487"/>
    </source>
</evidence>
<dbReference type="Proteomes" id="UP000717696">
    <property type="component" value="Unassembled WGS sequence"/>
</dbReference>
<keyword evidence="5 8" id="KW-0378">Hydrolase</keyword>
<evidence type="ECO:0000256" key="7">
    <source>
        <dbReference type="ARBA" id="ARBA00023157"/>
    </source>
</evidence>
<evidence type="ECO:0000256" key="3">
    <source>
        <dbReference type="ARBA" id="ARBA00022723"/>
    </source>
</evidence>
<keyword evidence="4" id="KW-0732">Signal</keyword>
<dbReference type="PANTHER" id="PTHR33938:SF13">
    <property type="entry name" value="CARBOXYLIC ESTER HYDROLASE"/>
    <property type="match status" value="1"/>
</dbReference>
<comment type="similarity">
    <text evidence="1 8">Belongs to the tannase family.</text>
</comment>
<keyword evidence="3" id="KW-0479">Metal-binding</keyword>
<dbReference type="GO" id="GO:0045493">
    <property type="term" value="P:xylan catabolic process"/>
    <property type="evidence" value="ECO:0007669"/>
    <property type="project" value="UniProtKB-KW"/>
</dbReference>
<evidence type="ECO:0000256" key="5">
    <source>
        <dbReference type="ARBA" id="ARBA00022801"/>
    </source>
</evidence>
<evidence type="ECO:0000313" key="10">
    <source>
        <dbReference type="Proteomes" id="UP000717696"/>
    </source>
</evidence>
<comment type="caution">
    <text evidence="9">The sequence shown here is derived from an EMBL/GenBank/DDBJ whole genome shotgun (WGS) entry which is preliminary data.</text>
</comment>
<dbReference type="EC" id="3.1.1.-" evidence="8"/>